<dbReference type="Gene3D" id="3.90.79.10">
    <property type="entry name" value="Nucleoside Triphosphate Pyrophosphohydrolase"/>
    <property type="match status" value="1"/>
</dbReference>
<dbReference type="CDD" id="cd04511">
    <property type="entry name" value="NUDIX_Hydrolase"/>
    <property type="match status" value="1"/>
</dbReference>
<comment type="caution">
    <text evidence="2">The sequence shown here is derived from an EMBL/GenBank/DDBJ whole genome shotgun (WGS) entry which is preliminary data.</text>
</comment>
<dbReference type="PANTHER" id="PTHR43222:SF2">
    <property type="entry name" value="NUDIX HYDROLASE 23, CHLOROPLASTIC"/>
    <property type="match status" value="1"/>
</dbReference>
<dbReference type="SUPFAM" id="SSF55811">
    <property type="entry name" value="Nudix"/>
    <property type="match status" value="1"/>
</dbReference>
<keyword evidence="3" id="KW-1185">Reference proteome</keyword>
<evidence type="ECO:0000313" key="2">
    <source>
        <dbReference type="EMBL" id="NMF92181.1"/>
    </source>
</evidence>
<reference evidence="2" key="1">
    <citation type="submission" date="2019-12" db="EMBL/GenBank/DDBJ databases">
        <title>Comparative genomics gives insights into the taxonomy of the Azoarcus-Aromatoleum group and reveals separate origins of nif in the plant-associated Azoarcus and non-plant-associated Aromatoleum sub-groups.</title>
        <authorList>
            <person name="Lafos M."/>
            <person name="Maluk M."/>
            <person name="Batista M."/>
            <person name="Junghare M."/>
            <person name="Carmona M."/>
            <person name="Faoro H."/>
            <person name="Cruz L.M."/>
            <person name="Battistoni F."/>
            <person name="De Souza E."/>
            <person name="Pedrosa F."/>
            <person name="Chen W.-M."/>
            <person name="Poole P.S."/>
            <person name="Dixon R.A."/>
            <person name="James E.K."/>
        </authorList>
    </citation>
    <scope>NUCLEOTIDE SEQUENCE</scope>
    <source>
        <strain evidence="2">U120</strain>
    </source>
</reference>
<evidence type="ECO:0000313" key="3">
    <source>
        <dbReference type="Proteomes" id="UP000601990"/>
    </source>
</evidence>
<name>A0ABX1MY33_9RHOO</name>
<dbReference type="InterPro" id="IPR000086">
    <property type="entry name" value="NUDIX_hydrolase_dom"/>
</dbReference>
<dbReference type="Gene3D" id="2.20.70.10">
    <property type="match status" value="1"/>
</dbReference>
<dbReference type="PROSITE" id="PS51462">
    <property type="entry name" value="NUDIX"/>
    <property type="match status" value="1"/>
</dbReference>
<protein>
    <submittedName>
        <fullName evidence="2">NUDIX domain-containing protein</fullName>
    </submittedName>
</protein>
<sequence>MKFCSNCGATVELRIPPGDSLPRHMCATCGSIHYVNPKIVVGAIPEWEDRVLLCRRAIEPRHGFWTLPAGFMENAETTAQAAARETLEEACARIEVGEMFTLINVPHISQVHIVYRARLIDLDFAPGEESLEVGLFAEHEIPWNEIAFRSIALTLQHYFDDRRRGTFRFRTSDLAPPPPVGTA</sequence>
<dbReference type="Pfam" id="PF14803">
    <property type="entry name" value="Zn_ribbon_Nudix"/>
    <property type="match status" value="1"/>
</dbReference>
<dbReference type="InterPro" id="IPR015797">
    <property type="entry name" value="NUDIX_hydrolase-like_dom_sf"/>
</dbReference>
<accession>A0ABX1MY33</accession>
<dbReference type="Pfam" id="PF00293">
    <property type="entry name" value="NUDIX"/>
    <property type="match status" value="1"/>
</dbReference>
<dbReference type="InterPro" id="IPR029401">
    <property type="entry name" value="Nudix_N"/>
</dbReference>
<dbReference type="PANTHER" id="PTHR43222">
    <property type="entry name" value="NUDIX HYDROLASE 23"/>
    <property type="match status" value="1"/>
</dbReference>
<gene>
    <name evidence="2" type="ORF">GO608_02405</name>
</gene>
<organism evidence="2 3">
    <name type="scientific">Aromatoleum buckelii</name>
    <dbReference type="NCBI Taxonomy" id="200254"/>
    <lineage>
        <taxon>Bacteria</taxon>
        <taxon>Pseudomonadati</taxon>
        <taxon>Pseudomonadota</taxon>
        <taxon>Betaproteobacteria</taxon>
        <taxon>Rhodocyclales</taxon>
        <taxon>Rhodocyclaceae</taxon>
        <taxon>Aromatoleum</taxon>
    </lineage>
</organism>
<proteinExistence type="predicted"/>
<dbReference type="RefSeq" id="WP_169197496.1">
    <property type="nucleotide sequence ID" value="NZ_WTVH02000009.1"/>
</dbReference>
<dbReference type="Proteomes" id="UP000601990">
    <property type="component" value="Unassembled WGS sequence"/>
</dbReference>
<feature type="domain" description="Nudix hydrolase" evidence="1">
    <location>
        <begin position="36"/>
        <end position="159"/>
    </location>
</feature>
<dbReference type="EMBL" id="WTVH01000002">
    <property type="protein sequence ID" value="NMF92181.1"/>
    <property type="molecule type" value="Genomic_DNA"/>
</dbReference>
<evidence type="ECO:0000259" key="1">
    <source>
        <dbReference type="PROSITE" id="PS51462"/>
    </source>
</evidence>